<evidence type="ECO:0000256" key="1">
    <source>
        <dbReference type="SAM" id="MobiDB-lite"/>
    </source>
</evidence>
<gene>
    <name evidence="3" type="ORF">CLV70_114161</name>
</gene>
<sequence length="285" mass="30837">MTRPPNTSSSDDSKAKAFFTACLTIGGGFAGLAVAGIVLGFDYLLHGEPHERDRLAQQRADRRINRYADALAWLDDDRAARARHRQALRDWFVADPATRGDRPASGETAGRVTGRAWRNLLVGWRRFKNGWDQGRAGARQRRDNNEPGWWKQPTDNTGGGQPAQPDPAGPDVAEVNPVRGCPRCSRGVLRNGLCDRCGRPDDPRTDPAPGQTLPGQSDAQEDTGAARPLPPDWQPLTPQPEPPLRVAATVGDTPTPGPDPALDDYQQRIDNLGHEIAATSPTAAG</sequence>
<name>A0A2T0RS82_9ACTN</name>
<accession>A0A2T0RS82</accession>
<protein>
    <submittedName>
        <fullName evidence="3">Uncharacterized protein</fullName>
    </submittedName>
</protein>
<organism evidence="3 4">
    <name type="scientific">Pseudosporangium ferrugineum</name>
    <dbReference type="NCBI Taxonomy" id="439699"/>
    <lineage>
        <taxon>Bacteria</taxon>
        <taxon>Bacillati</taxon>
        <taxon>Actinomycetota</taxon>
        <taxon>Actinomycetes</taxon>
        <taxon>Micromonosporales</taxon>
        <taxon>Micromonosporaceae</taxon>
        <taxon>Pseudosporangium</taxon>
    </lineage>
</organism>
<evidence type="ECO:0000313" key="3">
    <source>
        <dbReference type="EMBL" id="PRY24028.1"/>
    </source>
</evidence>
<dbReference type="Proteomes" id="UP000239209">
    <property type="component" value="Unassembled WGS sequence"/>
</dbReference>
<proteinExistence type="predicted"/>
<keyword evidence="4" id="KW-1185">Reference proteome</keyword>
<keyword evidence="2" id="KW-0472">Membrane</keyword>
<dbReference type="EMBL" id="PVZG01000014">
    <property type="protein sequence ID" value="PRY24028.1"/>
    <property type="molecule type" value="Genomic_DNA"/>
</dbReference>
<keyword evidence="2" id="KW-0812">Transmembrane</keyword>
<comment type="caution">
    <text evidence="3">The sequence shown here is derived from an EMBL/GenBank/DDBJ whole genome shotgun (WGS) entry which is preliminary data.</text>
</comment>
<reference evidence="3 4" key="1">
    <citation type="submission" date="2018-03" db="EMBL/GenBank/DDBJ databases">
        <title>Genomic Encyclopedia of Archaeal and Bacterial Type Strains, Phase II (KMG-II): from individual species to whole genera.</title>
        <authorList>
            <person name="Goeker M."/>
        </authorList>
    </citation>
    <scope>NUCLEOTIDE SEQUENCE [LARGE SCALE GENOMIC DNA]</scope>
    <source>
        <strain evidence="3 4">DSM 45348</strain>
    </source>
</reference>
<feature type="transmembrane region" description="Helical" evidence="2">
    <location>
        <begin position="17"/>
        <end position="45"/>
    </location>
</feature>
<feature type="region of interest" description="Disordered" evidence="1">
    <location>
        <begin position="133"/>
        <end position="174"/>
    </location>
</feature>
<feature type="region of interest" description="Disordered" evidence="1">
    <location>
        <begin position="192"/>
        <end position="265"/>
    </location>
</feature>
<feature type="compositionally biased region" description="Basic and acidic residues" evidence="1">
    <location>
        <begin position="196"/>
        <end position="205"/>
    </location>
</feature>
<keyword evidence="2" id="KW-1133">Transmembrane helix</keyword>
<dbReference type="AlphaFoldDB" id="A0A2T0RS82"/>
<evidence type="ECO:0000256" key="2">
    <source>
        <dbReference type="SAM" id="Phobius"/>
    </source>
</evidence>
<evidence type="ECO:0000313" key="4">
    <source>
        <dbReference type="Proteomes" id="UP000239209"/>
    </source>
</evidence>
<dbReference type="OrthoDB" id="9791656at2"/>
<dbReference type="RefSeq" id="WP_106129419.1">
    <property type="nucleotide sequence ID" value="NZ_PVZG01000014.1"/>
</dbReference>
<feature type="compositionally biased region" description="Pro residues" evidence="1">
    <location>
        <begin position="228"/>
        <end position="243"/>
    </location>
</feature>